<feature type="compositionally biased region" description="Basic and acidic residues" evidence="1">
    <location>
        <begin position="1"/>
        <end position="11"/>
    </location>
</feature>
<proteinExistence type="predicted"/>
<evidence type="ECO:0000256" key="1">
    <source>
        <dbReference type="SAM" id="MobiDB-lite"/>
    </source>
</evidence>
<gene>
    <name evidence="2" type="ORF">F511_35722</name>
</gene>
<evidence type="ECO:0000313" key="2">
    <source>
        <dbReference type="EMBL" id="KZV34392.1"/>
    </source>
</evidence>
<feature type="compositionally biased region" description="Polar residues" evidence="1">
    <location>
        <begin position="18"/>
        <end position="29"/>
    </location>
</feature>
<feature type="compositionally biased region" description="Low complexity" evidence="1">
    <location>
        <begin position="30"/>
        <end position="40"/>
    </location>
</feature>
<dbReference type="Proteomes" id="UP000250235">
    <property type="component" value="Unassembled WGS sequence"/>
</dbReference>
<reference evidence="2 3" key="1">
    <citation type="journal article" date="2015" name="Proc. Natl. Acad. Sci. U.S.A.">
        <title>The resurrection genome of Boea hygrometrica: A blueprint for survival of dehydration.</title>
        <authorList>
            <person name="Xiao L."/>
            <person name="Yang G."/>
            <person name="Zhang L."/>
            <person name="Yang X."/>
            <person name="Zhao S."/>
            <person name="Ji Z."/>
            <person name="Zhou Q."/>
            <person name="Hu M."/>
            <person name="Wang Y."/>
            <person name="Chen M."/>
            <person name="Xu Y."/>
            <person name="Jin H."/>
            <person name="Xiao X."/>
            <person name="Hu G."/>
            <person name="Bao F."/>
            <person name="Hu Y."/>
            <person name="Wan P."/>
            <person name="Li L."/>
            <person name="Deng X."/>
            <person name="Kuang T."/>
            <person name="Xiang C."/>
            <person name="Zhu J.K."/>
            <person name="Oliver M.J."/>
            <person name="He Y."/>
        </authorList>
    </citation>
    <scope>NUCLEOTIDE SEQUENCE [LARGE SCALE GENOMIC DNA]</scope>
    <source>
        <strain evidence="3">cv. XS01</strain>
    </source>
</reference>
<evidence type="ECO:0000313" key="3">
    <source>
        <dbReference type="Proteomes" id="UP000250235"/>
    </source>
</evidence>
<feature type="region of interest" description="Disordered" evidence="1">
    <location>
        <begin position="1"/>
        <end position="45"/>
    </location>
</feature>
<organism evidence="2 3">
    <name type="scientific">Dorcoceras hygrometricum</name>
    <dbReference type="NCBI Taxonomy" id="472368"/>
    <lineage>
        <taxon>Eukaryota</taxon>
        <taxon>Viridiplantae</taxon>
        <taxon>Streptophyta</taxon>
        <taxon>Embryophyta</taxon>
        <taxon>Tracheophyta</taxon>
        <taxon>Spermatophyta</taxon>
        <taxon>Magnoliopsida</taxon>
        <taxon>eudicotyledons</taxon>
        <taxon>Gunneridae</taxon>
        <taxon>Pentapetalae</taxon>
        <taxon>asterids</taxon>
        <taxon>lamiids</taxon>
        <taxon>Lamiales</taxon>
        <taxon>Gesneriaceae</taxon>
        <taxon>Didymocarpoideae</taxon>
        <taxon>Trichosporeae</taxon>
        <taxon>Loxocarpinae</taxon>
        <taxon>Dorcoceras</taxon>
    </lineage>
</organism>
<name>A0A2Z7BJ37_9LAMI</name>
<accession>A0A2Z7BJ37</accession>
<dbReference type="OrthoDB" id="1709562at2759"/>
<dbReference type="PANTHER" id="PTHR33356:SF16">
    <property type="entry name" value="G PATCH DOMAIN PROTEIN"/>
    <property type="match status" value="1"/>
</dbReference>
<feature type="compositionally biased region" description="Basic and acidic residues" evidence="1">
    <location>
        <begin position="222"/>
        <end position="237"/>
    </location>
</feature>
<keyword evidence="3" id="KW-1185">Reference proteome</keyword>
<dbReference type="PANTHER" id="PTHR33356">
    <property type="entry name" value="TIP41-LIKE PROTEIN"/>
    <property type="match status" value="1"/>
</dbReference>
<sequence>MAPQIVEERESVFSVSENGSGTSGLSTPFGSDLGSSGTSGSEDEEFMAELSRQMAECMLVEDDDHAQDSNTDAASVCEDFEAYQSKDRNQESGIGEMRAKCHKRVPTTGRNYANYRRNGQGICGSGMKAIFLDKSGSNYGSGGTGVFLPRFSNDPTPEKKKPVCSTVLMPMRVLQTLELHFSRLSDSSFPVDSGRSPGCGGQDLPWSHSDLEDARNSLVIQKSDDPRPQNHQAHEEEMQLPQEWTY</sequence>
<feature type="region of interest" description="Disordered" evidence="1">
    <location>
        <begin position="186"/>
        <end position="246"/>
    </location>
</feature>
<dbReference type="AlphaFoldDB" id="A0A2Z7BJ37"/>
<protein>
    <submittedName>
        <fullName evidence="2">Uncharacterized protein</fullName>
    </submittedName>
</protein>
<dbReference type="EMBL" id="KV005073">
    <property type="protein sequence ID" value="KZV34392.1"/>
    <property type="molecule type" value="Genomic_DNA"/>
</dbReference>